<proteinExistence type="predicted"/>
<organism evidence="1">
    <name type="scientific">Rhizophora mucronata</name>
    <name type="common">Asiatic mangrove</name>
    <dbReference type="NCBI Taxonomy" id="61149"/>
    <lineage>
        <taxon>Eukaryota</taxon>
        <taxon>Viridiplantae</taxon>
        <taxon>Streptophyta</taxon>
        <taxon>Embryophyta</taxon>
        <taxon>Tracheophyta</taxon>
        <taxon>Spermatophyta</taxon>
        <taxon>Magnoliopsida</taxon>
        <taxon>eudicotyledons</taxon>
        <taxon>Gunneridae</taxon>
        <taxon>Pentapetalae</taxon>
        <taxon>rosids</taxon>
        <taxon>fabids</taxon>
        <taxon>Malpighiales</taxon>
        <taxon>Rhizophoraceae</taxon>
        <taxon>Rhizophora</taxon>
    </lineage>
</organism>
<name>A0A2P2NAM7_RHIMU</name>
<dbReference type="EMBL" id="GGEC01059042">
    <property type="protein sequence ID" value="MBX39526.1"/>
    <property type="molecule type" value="Transcribed_RNA"/>
</dbReference>
<dbReference type="AlphaFoldDB" id="A0A2P2NAM7"/>
<evidence type="ECO:0000313" key="1">
    <source>
        <dbReference type="EMBL" id="MBX39526.1"/>
    </source>
</evidence>
<accession>A0A2P2NAM7</accession>
<reference evidence="1" key="1">
    <citation type="submission" date="2018-02" db="EMBL/GenBank/DDBJ databases">
        <title>Rhizophora mucronata_Transcriptome.</title>
        <authorList>
            <person name="Meera S.P."/>
            <person name="Sreeshan A."/>
            <person name="Augustine A."/>
        </authorList>
    </citation>
    <scope>NUCLEOTIDE SEQUENCE</scope>
    <source>
        <tissue evidence="1">Leaf</tissue>
    </source>
</reference>
<sequence length="61" mass="7034">MNISTFCVRKFGGPVFVYEWIGRSILTLTNLLLQLALMYKDISCSYVAMKTIKYDANYKSN</sequence>
<protein>
    <submittedName>
        <fullName evidence="1">Uncharacterized protein</fullName>
    </submittedName>
</protein>